<evidence type="ECO:0000313" key="1">
    <source>
        <dbReference type="EMBL" id="GKV53724.1"/>
    </source>
</evidence>
<comment type="caution">
    <text evidence="1">The sequence shown here is derived from an EMBL/GenBank/DDBJ whole genome shotgun (WGS) entry which is preliminary data.</text>
</comment>
<protein>
    <submittedName>
        <fullName evidence="1">Uncharacterized protein</fullName>
    </submittedName>
</protein>
<dbReference type="Proteomes" id="UP001054252">
    <property type="component" value="Unassembled WGS sequence"/>
</dbReference>
<keyword evidence="2" id="KW-1185">Reference proteome</keyword>
<evidence type="ECO:0000313" key="2">
    <source>
        <dbReference type="Proteomes" id="UP001054252"/>
    </source>
</evidence>
<name>A0AAV5MVZ9_9ROSI</name>
<organism evidence="1 2">
    <name type="scientific">Rubroshorea leprosula</name>
    <dbReference type="NCBI Taxonomy" id="152421"/>
    <lineage>
        <taxon>Eukaryota</taxon>
        <taxon>Viridiplantae</taxon>
        <taxon>Streptophyta</taxon>
        <taxon>Embryophyta</taxon>
        <taxon>Tracheophyta</taxon>
        <taxon>Spermatophyta</taxon>
        <taxon>Magnoliopsida</taxon>
        <taxon>eudicotyledons</taxon>
        <taxon>Gunneridae</taxon>
        <taxon>Pentapetalae</taxon>
        <taxon>rosids</taxon>
        <taxon>malvids</taxon>
        <taxon>Malvales</taxon>
        <taxon>Dipterocarpaceae</taxon>
        <taxon>Rubroshorea</taxon>
    </lineage>
</organism>
<proteinExistence type="predicted"/>
<accession>A0AAV5MVZ9</accession>
<dbReference type="EMBL" id="BPVZ01001775">
    <property type="protein sequence ID" value="GKV53724.1"/>
    <property type="molecule type" value="Genomic_DNA"/>
</dbReference>
<reference evidence="1 2" key="1">
    <citation type="journal article" date="2021" name="Commun. Biol.">
        <title>The genome of Shorea leprosula (Dipterocarpaceae) highlights the ecological relevance of drought in aseasonal tropical rainforests.</title>
        <authorList>
            <person name="Ng K.K.S."/>
            <person name="Kobayashi M.J."/>
            <person name="Fawcett J.A."/>
            <person name="Hatakeyama M."/>
            <person name="Paape T."/>
            <person name="Ng C.H."/>
            <person name="Ang C.C."/>
            <person name="Tnah L.H."/>
            <person name="Lee C.T."/>
            <person name="Nishiyama T."/>
            <person name="Sese J."/>
            <person name="O'Brien M.J."/>
            <person name="Copetti D."/>
            <person name="Mohd Noor M.I."/>
            <person name="Ong R.C."/>
            <person name="Putra M."/>
            <person name="Sireger I.Z."/>
            <person name="Indrioko S."/>
            <person name="Kosugi Y."/>
            <person name="Izuno A."/>
            <person name="Isagi Y."/>
            <person name="Lee S.L."/>
            <person name="Shimizu K.K."/>
        </authorList>
    </citation>
    <scope>NUCLEOTIDE SEQUENCE [LARGE SCALE GENOMIC DNA]</scope>
    <source>
        <strain evidence="1">214</strain>
    </source>
</reference>
<gene>
    <name evidence="1" type="ORF">SLEP1_g60241</name>
</gene>
<sequence>MKSTVPSILSCELKTCKYYNRNRFIVSSAKVYNQGATRLDPHGNLISKCRNLLNSIGIANLNMYFEKPTLVLIRWCQSSTTWVRVSIILKNHLWKLCNK</sequence>
<dbReference type="AlphaFoldDB" id="A0AAV5MVZ9"/>